<dbReference type="Pfam" id="PF12833">
    <property type="entry name" value="HTH_18"/>
    <property type="match status" value="1"/>
</dbReference>
<feature type="region of interest" description="Disordered" evidence="2">
    <location>
        <begin position="338"/>
        <end position="357"/>
    </location>
</feature>
<accession>A0ABU8WLZ2</accession>
<proteinExistence type="predicted"/>
<evidence type="ECO:0000256" key="1">
    <source>
        <dbReference type="ARBA" id="ARBA00023125"/>
    </source>
</evidence>
<dbReference type="EMBL" id="JBBKZT010000008">
    <property type="protein sequence ID" value="MEJ8848541.1"/>
    <property type="molecule type" value="Genomic_DNA"/>
</dbReference>
<dbReference type="Gene3D" id="1.10.10.60">
    <property type="entry name" value="Homeodomain-like"/>
    <property type="match status" value="1"/>
</dbReference>
<gene>
    <name evidence="4" type="ORF">WKW82_17915</name>
</gene>
<dbReference type="InterPro" id="IPR032687">
    <property type="entry name" value="AraC-type_N"/>
</dbReference>
<dbReference type="PROSITE" id="PS01124">
    <property type="entry name" value="HTH_ARAC_FAMILY_2"/>
    <property type="match status" value="1"/>
</dbReference>
<name>A0ABU8WLZ2_9BURK</name>
<dbReference type="PANTHER" id="PTHR47894:SF4">
    <property type="entry name" value="HTH-TYPE TRANSCRIPTIONAL REGULATOR GADX"/>
    <property type="match status" value="1"/>
</dbReference>
<dbReference type="RefSeq" id="WP_340343677.1">
    <property type="nucleotide sequence ID" value="NZ_JBBKZT010000008.1"/>
</dbReference>
<keyword evidence="5" id="KW-1185">Reference proteome</keyword>
<sequence>MENALNPLIRASALAGYEELALESGLVPATQLRRVGLSLTALRDPDELIPYPNMISLLERSAQVSGRLDFGLQLSQQQGLSILGPLAVIAQNADDVAQAYELAGRYMFVYSPAVRVGVKPVGGNGEFVDLYYDIDIVPRPVCVQAMELALGVMVNCARMLAQGQFSAREILVPHARPKGSTRHEELLGAPCRFGQAQAAVRVAAADVRRPVRGSNPMVREMAQRYIDTQFVAPNKPFSDRVRQVIHRVLGTGRSSQQAVSAMLAMHSRTMQRRLVEEGTSFEKIRDEVRRSVVESVMRSAEPPSLTMLMVMLDYADASTLTRSCRRWFGMPPTALRAGMGLRPDTERKASATARRPA</sequence>
<evidence type="ECO:0000313" key="5">
    <source>
        <dbReference type="Proteomes" id="UP001385892"/>
    </source>
</evidence>
<protein>
    <submittedName>
        <fullName evidence="4">AraC family transcriptional regulator</fullName>
    </submittedName>
</protein>
<evidence type="ECO:0000313" key="4">
    <source>
        <dbReference type="EMBL" id="MEJ8848541.1"/>
    </source>
</evidence>
<dbReference type="SMART" id="SM00342">
    <property type="entry name" value="HTH_ARAC"/>
    <property type="match status" value="1"/>
</dbReference>
<organism evidence="4 5">
    <name type="scientific">Variovorax rhizosphaerae</name>
    <dbReference type="NCBI Taxonomy" id="1836200"/>
    <lineage>
        <taxon>Bacteria</taxon>
        <taxon>Pseudomonadati</taxon>
        <taxon>Pseudomonadota</taxon>
        <taxon>Betaproteobacteria</taxon>
        <taxon>Burkholderiales</taxon>
        <taxon>Comamonadaceae</taxon>
        <taxon>Variovorax</taxon>
    </lineage>
</organism>
<keyword evidence="1" id="KW-0238">DNA-binding</keyword>
<dbReference type="Pfam" id="PF12625">
    <property type="entry name" value="Arabinose_bd"/>
    <property type="match status" value="1"/>
</dbReference>
<feature type="domain" description="HTH araC/xylS-type" evidence="3">
    <location>
        <begin position="239"/>
        <end position="338"/>
    </location>
</feature>
<dbReference type="InterPro" id="IPR018060">
    <property type="entry name" value="HTH_AraC"/>
</dbReference>
<reference evidence="4 5" key="1">
    <citation type="submission" date="2024-03" db="EMBL/GenBank/DDBJ databases">
        <title>Novel species of the genus Variovorax.</title>
        <authorList>
            <person name="Liu Q."/>
            <person name="Xin Y.-H."/>
        </authorList>
    </citation>
    <scope>NUCLEOTIDE SEQUENCE [LARGE SCALE GENOMIC DNA]</scope>
    <source>
        <strain evidence="4 5">KACC 18900</strain>
    </source>
</reference>
<evidence type="ECO:0000256" key="2">
    <source>
        <dbReference type="SAM" id="MobiDB-lite"/>
    </source>
</evidence>
<dbReference type="Proteomes" id="UP001385892">
    <property type="component" value="Unassembled WGS sequence"/>
</dbReference>
<evidence type="ECO:0000259" key="3">
    <source>
        <dbReference type="PROSITE" id="PS01124"/>
    </source>
</evidence>
<dbReference type="PANTHER" id="PTHR47894">
    <property type="entry name" value="HTH-TYPE TRANSCRIPTIONAL REGULATOR GADX"/>
    <property type="match status" value="1"/>
</dbReference>
<comment type="caution">
    <text evidence="4">The sequence shown here is derived from an EMBL/GenBank/DDBJ whole genome shotgun (WGS) entry which is preliminary data.</text>
</comment>